<comment type="caution">
    <text evidence="3">The sequence shown here is derived from an EMBL/GenBank/DDBJ whole genome shotgun (WGS) entry which is preliminary data.</text>
</comment>
<keyword evidence="2" id="KW-0812">Transmembrane</keyword>
<organism evidence="3 4">
    <name type="scientific">Phyllosticta citriasiana</name>
    <dbReference type="NCBI Taxonomy" id="595635"/>
    <lineage>
        <taxon>Eukaryota</taxon>
        <taxon>Fungi</taxon>
        <taxon>Dikarya</taxon>
        <taxon>Ascomycota</taxon>
        <taxon>Pezizomycotina</taxon>
        <taxon>Dothideomycetes</taxon>
        <taxon>Dothideomycetes incertae sedis</taxon>
        <taxon>Botryosphaeriales</taxon>
        <taxon>Phyllostictaceae</taxon>
        <taxon>Phyllosticta</taxon>
    </lineage>
</organism>
<reference evidence="3 4" key="1">
    <citation type="submission" date="2024-04" db="EMBL/GenBank/DDBJ databases">
        <title>Phyllosticta paracitricarpa is synonymous to the EU quarantine fungus P. citricarpa based on phylogenomic analyses.</title>
        <authorList>
            <consortium name="Lawrence Berkeley National Laboratory"/>
            <person name="Van Ingen-Buijs V.A."/>
            <person name="Van Westerhoven A.C."/>
            <person name="Haridas S."/>
            <person name="Skiadas P."/>
            <person name="Martin F."/>
            <person name="Groenewald J.Z."/>
            <person name="Crous P.W."/>
            <person name="Seidl M.F."/>
        </authorList>
    </citation>
    <scope>NUCLEOTIDE SEQUENCE [LARGE SCALE GENOMIC DNA]</scope>
    <source>
        <strain evidence="3 4">CBS 123371</strain>
    </source>
</reference>
<accession>A0ABR1KQ68</accession>
<evidence type="ECO:0008006" key="5">
    <source>
        <dbReference type="Google" id="ProtNLM"/>
    </source>
</evidence>
<evidence type="ECO:0000313" key="4">
    <source>
        <dbReference type="Proteomes" id="UP001363622"/>
    </source>
</evidence>
<proteinExistence type="predicted"/>
<evidence type="ECO:0000313" key="3">
    <source>
        <dbReference type="EMBL" id="KAK7519053.1"/>
    </source>
</evidence>
<gene>
    <name evidence="3" type="ORF">IWZ03DRAFT_439375</name>
</gene>
<feature type="transmembrane region" description="Helical" evidence="2">
    <location>
        <begin position="6"/>
        <end position="31"/>
    </location>
</feature>
<keyword evidence="2" id="KW-1133">Transmembrane helix</keyword>
<dbReference type="Proteomes" id="UP001363622">
    <property type="component" value="Unassembled WGS sequence"/>
</dbReference>
<name>A0ABR1KQ68_9PEZI</name>
<feature type="compositionally biased region" description="Basic residues" evidence="1">
    <location>
        <begin position="198"/>
        <end position="210"/>
    </location>
</feature>
<evidence type="ECO:0000256" key="2">
    <source>
        <dbReference type="SAM" id="Phobius"/>
    </source>
</evidence>
<sequence>MGLSGFFFICFRLAEIITLIPIIGMLSWFVHGYVEQNALTPDFILVLFIVSVLACAWAIATLVAYARARHSALFVATVDLAFLGALIAGVVLLRGIADQDCVNFSAGSFYLDLGVLGYYGRNTNSEWSLHANKACAMLKASFAFGIMNCVFFFFTFLFALLVHRRYRDDDRVVVRQTYHTTRRSHRPSREYAYSSSPRRSHHSSRARYHV</sequence>
<feature type="transmembrane region" description="Helical" evidence="2">
    <location>
        <begin position="43"/>
        <end position="66"/>
    </location>
</feature>
<keyword evidence="4" id="KW-1185">Reference proteome</keyword>
<evidence type="ECO:0000256" key="1">
    <source>
        <dbReference type="SAM" id="MobiDB-lite"/>
    </source>
</evidence>
<dbReference type="EMBL" id="JBBPHU010000004">
    <property type="protein sequence ID" value="KAK7519053.1"/>
    <property type="molecule type" value="Genomic_DNA"/>
</dbReference>
<feature type="transmembrane region" description="Helical" evidence="2">
    <location>
        <begin position="72"/>
        <end position="94"/>
    </location>
</feature>
<keyword evidence="2" id="KW-0472">Membrane</keyword>
<feature type="region of interest" description="Disordered" evidence="1">
    <location>
        <begin position="183"/>
        <end position="210"/>
    </location>
</feature>
<protein>
    <recommendedName>
        <fullName evidence="5">MARVEL domain-containing protein</fullName>
    </recommendedName>
</protein>
<feature type="transmembrane region" description="Helical" evidence="2">
    <location>
        <begin position="140"/>
        <end position="162"/>
    </location>
</feature>